<keyword evidence="5 8" id="KW-0418">Kinase</keyword>
<dbReference type="PANTHER" id="PTHR43711:SF1">
    <property type="entry name" value="HISTIDINE KINASE 1"/>
    <property type="match status" value="1"/>
</dbReference>
<dbReference type="PANTHER" id="PTHR43711">
    <property type="entry name" value="TWO-COMPONENT HISTIDINE KINASE"/>
    <property type="match status" value="1"/>
</dbReference>
<keyword evidence="3" id="KW-0597">Phosphoprotein</keyword>
<dbReference type="InterPro" id="IPR036890">
    <property type="entry name" value="HATPase_C_sf"/>
</dbReference>
<dbReference type="GO" id="GO:0000155">
    <property type="term" value="F:phosphorelay sensor kinase activity"/>
    <property type="evidence" value="ECO:0007669"/>
    <property type="project" value="InterPro"/>
</dbReference>
<dbReference type="InterPro" id="IPR050736">
    <property type="entry name" value="Sensor_HK_Regulatory"/>
</dbReference>
<sequence length="241" mass="26981">MNNNISPVSDNSANSIYDYQMLYQELLSQHQFMMSQISHEIRNPVTLINSFLQILGKQHPELASEDCWNKIMENMEFLKSLLSDFSQFNNSGRTTMQETNIVHLFHDILESVTPAYRSLGIELILKKETAIPTFLADKTKIRQLILNLLRNAREAIGTGGTIVCTLKSDGNSVTISIRDTGPGIPDAYQKDLFEPFITHKQEGTGLGLAICRRIAEAHEGSISFSSAPEKGTEFTVVFPVK</sequence>
<dbReference type="SUPFAM" id="SSF55874">
    <property type="entry name" value="ATPase domain of HSP90 chaperone/DNA topoisomerase II/histidine kinase"/>
    <property type="match status" value="1"/>
</dbReference>
<feature type="domain" description="Histidine kinase" evidence="7">
    <location>
        <begin position="36"/>
        <end position="241"/>
    </location>
</feature>
<comment type="caution">
    <text evidence="8">The sequence shown here is derived from an EMBL/GenBank/DDBJ whole genome shotgun (WGS) entry which is preliminary data.</text>
</comment>
<dbReference type="Gene3D" id="3.30.565.10">
    <property type="entry name" value="Histidine kinase-like ATPase, C-terminal domain"/>
    <property type="match status" value="1"/>
</dbReference>
<evidence type="ECO:0000259" key="7">
    <source>
        <dbReference type="PROSITE" id="PS50109"/>
    </source>
</evidence>
<evidence type="ECO:0000256" key="1">
    <source>
        <dbReference type="ARBA" id="ARBA00000085"/>
    </source>
</evidence>
<dbReference type="SMART" id="SM00388">
    <property type="entry name" value="HisKA"/>
    <property type="match status" value="1"/>
</dbReference>
<comment type="catalytic activity">
    <reaction evidence="1">
        <text>ATP + protein L-histidine = ADP + protein N-phospho-L-histidine.</text>
        <dbReference type="EC" id="2.7.13.3"/>
    </reaction>
</comment>
<dbReference type="Pfam" id="PF00512">
    <property type="entry name" value="HisKA"/>
    <property type="match status" value="1"/>
</dbReference>
<dbReference type="InterPro" id="IPR036097">
    <property type="entry name" value="HisK_dim/P_sf"/>
</dbReference>
<dbReference type="Gene3D" id="1.10.287.130">
    <property type="match status" value="1"/>
</dbReference>
<protein>
    <recommendedName>
        <fullName evidence="2">histidine kinase</fullName>
        <ecNumber evidence="2">2.7.13.3</ecNumber>
    </recommendedName>
</protein>
<accession>A0A9D2PKX6</accession>
<dbReference type="EC" id="2.7.13.3" evidence="2"/>
<evidence type="ECO:0000313" key="9">
    <source>
        <dbReference type="Proteomes" id="UP000823886"/>
    </source>
</evidence>
<dbReference type="PROSITE" id="PS50109">
    <property type="entry name" value="HIS_KIN"/>
    <property type="match status" value="1"/>
</dbReference>
<evidence type="ECO:0000256" key="5">
    <source>
        <dbReference type="ARBA" id="ARBA00022777"/>
    </source>
</evidence>
<keyword evidence="6" id="KW-0902">Two-component regulatory system</keyword>
<evidence type="ECO:0000256" key="3">
    <source>
        <dbReference type="ARBA" id="ARBA00022553"/>
    </source>
</evidence>
<evidence type="ECO:0000256" key="6">
    <source>
        <dbReference type="ARBA" id="ARBA00023012"/>
    </source>
</evidence>
<evidence type="ECO:0000256" key="2">
    <source>
        <dbReference type="ARBA" id="ARBA00012438"/>
    </source>
</evidence>
<dbReference type="InterPro" id="IPR004358">
    <property type="entry name" value="Sig_transdc_His_kin-like_C"/>
</dbReference>
<dbReference type="Pfam" id="PF02518">
    <property type="entry name" value="HATPase_c"/>
    <property type="match status" value="1"/>
</dbReference>
<dbReference type="SUPFAM" id="SSF47384">
    <property type="entry name" value="Homodimeric domain of signal transducing histidine kinase"/>
    <property type="match status" value="1"/>
</dbReference>
<reference evidence="8" key="1">
    <citation type="journal article" date="2021" name="PeerJ">
        <title>Extensive microbial diversity within the chicken gut microbiome revealed by metagenomics and culture.</title>
        <authorList>
            <person name="Gilroy R."/>
            <person name="Ravi A."/>
            <person name="Getino M."/>
            <person name="Pursley I."/>
            <person name="Horton D.L."/>
            <person name="Alikhan N.F."/>
            <person name="Baker D."/>
            <person name="Gharbi K."/>
            <person name="Hall N."/>
            <person name="Watson M."/>
            <person name="Adriaenssens E.M."/>
            <person name="Foster-Nyarko E."/>
            <person name="Jarju S."/>
            <person name="Secka A."/>
            <person name="Antonio M."/>
            <person name="Oren A."/>
            <person name="Chaudhuri R.R."/>
            <person name="La Ragione R."/>
            <person name="Hildebrand F."/>
            <person name="Pallen M.J."/>
        </authorList>
    </citation>
    <scope>NUCLEOTIDE SEQUENCE</scope>
    <source>
        <strain evidence="8">ChiBcec2-3848</strain>
    </source>
</reference>
<evidence type="ECO:0000256" key="4">
    <source>
        <dbReference type="ARBA" id="ARBA00022679"/>
    </source>
</evidence>
<dbReference type="InterPro" id="IPR003661">
    <property type="entry name" value="HisK_dim/P_dom"/>
</dbReference>
<reference evidence="8" key="2">
    <citation type="submission" date="2021-04" db="EMBL/GenBank/DDBJ databases">
        <authorList>
            <person name="Gilroy R."/>
        </authorList>
    </citation>
    <scope>NUCLEOTIDE SEQUENCE</scope>
    <source>
        <strain evidence="8">ChiBcec2-3848</strain>
    </source>
</reference>
<dbReference type="CDD" id="cd00082">
    <property type="entry name" value="HisKA"/>
    <property type="match status" value="1"/>
</dbReference>
<organism evidence="8 9">
    <name type="scientific">Candidatus Blautia merdavium</name>
    <dbReference type="NCBI Taxonomy" id="2838494"/>
    <lineage>
        <taxon>Bacteria</taxon>
        <taxon>Bacillati</taxon>
        <taxon>Bacillota</taxon>
        <taxon>Clostridia</taxon>
        <taxon>Lachnospirales</taxon>
        <taxon>Lachnospiraceae</taxon>
        <taxon>Blautia</taxon>
    </lineage>
</organism>
<dbReference type="InterPro" id="IPR005467">
    <property type="entry name" value="His_kinase_dom"/>
</dbReference>
<gene>
    <name evidence="8" type="ORF">H9753_04940</name>
</gene>
<dbReference type="Proteomes" id="UP000823886">
    <property type="component" value="Unassembled WGS sequence"/>
</dbReference>
<keyword evidence="4" id="KW-0808">Transferase</keyword>
<evidence type="ECO:0000313" key="8">
    <source>
        <dbReference type="EMBL" id="HJC62947.1"/>
    </source>
</evidence>
<name>A0A9D2PKX6_9FIRM</name>
<dbReference type="AlphaFoldDB" id="A0A9D2PKX6"/>
<proteinExistence type="predicted"/>
<dbReference type="PRINTS" id="PR00344">
    <property type="entry name" value="BCTRLSENSOR"/>
</dbReference>
<dbReference type="EMBL" id="DWVZ01000061">
    <property type="protein sequence ID" value="HJC62947.1"/>
    <property type="molecule type" value="Genomic_DNA"/>
</dbReference>
<dbReference type="SMART" id="SM00387">
    <property type="entry name" value="HATPase_c"/>
    <property type="match status" value="1"/>
</dbReference>
<dbReference type="InterPro" id="IPR003594">
    <property type="entry name" value="HATPase_dom"/>
</dbReference>